<comment type="caution">
    <text evidence="1">The sequence shown here is derived from an EMBL/GenBank/DDBJ whole genome shotgun (WGS) entry which is preliminary data.</text>
</comment>
<name>A0A828YA92_9LEPT</name>
<evidence type="ECO:0000313" key="1">
    <source>
        <dbReference type="EMBL" id="EKO52586.1"/>
    </source>
</evidence>
<evidence type="ECO:0000313" key="2">
    <source>
        <dbReference type="Proteomes" id="UP000006339"/>
    </source>
</evidence>
<proteinExistence type="predicted"/>
<gene>
    <name evidence="1" type="ORF">LEP1GSC131_4375</name>
</gene>
<dbReference type="EMBL" id="AKWH02000021">
    <property type="protein sequence ID" value="EKO52586.1"/>
    <property type="molecule type" value="Genomic_DNA"/>
</dbReference>
<dbReference type="Proteomes" id="UP000006339">
    <property type="component" value="Unassembled WGS sequence"/>
</dbReference>
<organism evidence="1 2">
    <name type="scientific">Leptospira kirschneri str. 200802841</name>
    <dbReference type="NCBI Taxonomy" id="1193047"/>
    <lineage>
        <taxon>Bacteria</taxon>
        <taxon>Pseudomonadati</taxon>
        <taxon>Spirochaetota</taxon>
        <taxon>Spirochaetia</taxon>
        <taxon>Leptospirales</taxon>
        <taxon>Leptospiraceae</taxon>
        <taxon>Leptospira</taxon>
    </lineage>
</organism>
<reference evidence="1" key="1">
    <citation type="submission" date="2012-10" db="EMBL/GenBank/DDBJ databases">
        <authorList>
            <person name="Harkins D.M."/>
            <person name="Durkin A.S."/>
            <person name="Brinkac L.M."/>
            <person name="Selengut J.D."/>
            <person name="Sanka R."/>
            <person name="DePew J."/>
            <person name="Purushe J."/>
            <person name="Picardeau M."/>
            <person name="Werts C."/>
            <person name="Goarant C."/>
            <person name="Vinetz J.M."/>
            <person name="Sutton G.G."/>
            <person name="Nelson W.C."/>
            <person name="Fouts D.E."/>
        </authorList>
    </citation>
    <scope>NUCLEOTIDE SEQUENCE [LARGE SCALE GENOMIC DNA]</scope>
    <source>
        <strain evidence="1">200802841</strain>
    </source>
</reference>
<protein>
    <submittedName>
        <fullName evidence="1">Uncharacterized protein</fullName>
    </submittedName>
</protein>
<keyword evidence="2" id="KW-1185">Reference proteome</keyword>
<sequence length="61" mass="7375">MKQFYEFSLWNFSTTLFIQKQFKSRVKYPTSSLHLSKIFLDILSQKIKSILEFIPKSVERQ</sequence>
<accession>A0A828YA92</accession>
<dbReference type="AlphaFoldDB" id="A0A828YA92"/>